<dbReference type="InterPro" id="IPR049326">
    <property type="entry name" value="Rhodopsin_dom_fungi"/>
</dbReference>
<comment type="subcellular location">
    <subcellularLocation>
        <location evidence="1">Membrane</location>
        <topology evidence="1">Multi-pass membrane protein</topology>
    </subcellularLocation>
</comment>
<evidence type="ECO:0000256" key="5">
    <source>
        <dbReference type="ARBA" id="ARBA00038359"/>
    </source>
</evidence>
<dbReference type="PANTHER" id="PTHR33048">
    <property type="entry name" value="PTH11-LIKE INTEGRAL MEMBRANE PROTEIN (AFU_ORTHOLOGUE AFUA_5G11245)"/>
    <property type="match status" value="1"/>
</dbReference>
<keyword evidence="2 7" id="KW-0812">Transmembrane</keyword>
<evidence type="ECO:0000256" key="3">
    <source>
        <dbReference type="ARBA" id="ARBA00022989"/>
    </source>
</evidence>
<comment type="similarity">
    <text evidence="5">Belongs to the SAT4 family.</text>
</comment>
<dbReference type="RefSeq" id="XP_040704014.1">
    <property type="nucleotide sequence ID" value="XM_040852105.1"/>
</dbReference>
<dbReference type="Pfam" id="PF20684">
    <property type="entry name" value="Fung_rhodopsin"/>
    <property type="match status" value="1"/>
</dbReference>
<dbReference type="EMBL" id="KV878585">
    <property type="protein sequence ID" value="OJJ60208.1"/>
    <property type="molecule type" value="Genomic_DNA"/>
</dbReference>
<feature type="region of interest" description="Disordered" evidence="6">
    <location>
        <begin position="293"/>
        <end position="314"/>
    </location>
</feature>
<feature type="transmembrane region" description="Helical" evidence="7">
    <location>
        <begin position="83"/>
        <end position="103"/>
    </location>
</feature>
<feature type="transmembrane region" description="Helical" evidence="7">
    <location>
        <begin position="239"/>
        <end position="260"/>
    </location>
</feature>
<evidence type="ECO:0000256" key="1">
    <source>
        <dbReference type="ARBA" id="ARBA00004141"/>
    </source>
</evidence>
<feature type="transmembrane region" description="Helical" evidence="7">
    <location>
        <begin position="41"/>
        <end position="63"/>
    </location>
</feature>
<dbReference type="GeneID" id="63768178"/>
<evidence type="ECO:0000256" key="7">
    <source>
        <dbReference type="SAM" id="Phobius"/>
    </source>
</evidence>
<dbReference type="STRING" id="1036612.A0A1L9TLA2"/>
<dbReference type="AlphaFoldDB" id="A0A1L9TLA2"/>
<feature type="compositionally biased region" description="Low complexity" evidence="6">
    <location>
        <begin position="300"/>
        <end position="314"/>
    </location>
</feature>
<sequence>MFYDLIACAIAGICFLVACWAFTAVRLFVRIHLRKGPFLDDHLAVVSLFCFTVTAIISIYCHFKGYIPLAIYPSPEYGRKGLKYVFICQIFYALGTYLMKLSFTCTLLRLTQTRLQYVILLVLMVSGAIITVATLIQAALYCKPASYHWNRFGNPNAEGHCDTYWSRTVILLVQAAWILVADVVLGLVTPFMLLHGMMMHFRTKLSIHILLGLSLITCITTIIRLVYHGFSSKPTLTWPVVPVAFWSLIEHGMTILCVAASTWKPLFVKMGLVDSRDHSSPMHMNTADRQVFGGSTRVHNSNTDTDTSSRSGRSAPITRTFYYQEKRAAVREDSVTLSSGSSRGDEVV</sequence>
<evidence type="ECO:0000259" key="8">
    <source>
        <dbReference type="Pfam" id="PF20684"/>
    </source>
</evidence>
<proteinExistence type="inferred from homology"/>
<dbReference type="PANTHER" id="PTHR33048:SF47">
    <property type="entry name" value="INTEGRAL MEMBRANE PROTEIN-RELATED"/>
    <property type="match status" value="1"/>
</dbReference>
<feature type="transmembrane region" description="Helical" evidence="7">
    <location>
        <begin position="169"/>
        <end position="193"/>
    </location>
</feature>
<keyword evidence="4 7" id="KW-0472">Membrane</keyword>
<feature type="transmembrane region" description="Helical" evidence="7">
    <location>
        <begin position="205"/>
        <end position="227"/>
    </location>
</feature>
<feature type="transmembrane region" description="Helical" evidence="7">
    <location>
        <begin position="115"/>
        <end position="140"/>
    </location>
</feature>
<evidence type="ECO:0000313" key="9">
    <source>
        <dbReference type="EMBL" id="OJJ60208.1"/>
    </source>
</evidence>
<feature type="transmembrane region" description="Helical" evidence="7">
    <location>
        <begin position="6"/>
        <end position="29"/>
    </location>
</feature>
<evidence type="ECO:0000313" key="10">
    <source>
        <dbReference type="Proteomes" id="UP000184356"/>
    </source>
</evidence>
<evidence type="ECO:0000256" key="6">
    <source>
        <dbReference type="SAM" id="MobiDB-lite"/>
    </source>
</evidence>
<evidence type="ECO:0000256" key="2">
    <source>
        <dbReference type="ARBA" id="ARBA00022692"/>
    </source>
</evidence>
<gene>
    <name evidence="9" type="ORF">ASPSYDRAFT_89083</name>
</gene>
<dbReference type="VEuPathDB" id="FungiDB:ASPSYDRAFT_89083"/>
<keyword evidence="3 7" id="KW-1133">Transmembrane helix</keyword>
<organism evidence="9 10">
    <name type="scientific">Aspergillus sydowii CBS 593.65</name>
    <dbReference type="NCBI Taxonomy" id="1036612"/>
    <lineage>
        <taxon>Eukaryota</taxon>
        <taxon>Fungi</taxon>
        <taxon>Dikarya</taxon>
        <taxon>Ascomycota</taxon>
        <taxon>Pezizomycotina</taxon>
        <taxon>Eurotiomycetes</taxon>
        <taxon>Eurotiomycetidae</taxon>
        <taxon>Eurotiales</taxon>
        <taxon>Aspergillaceae</taxon>
        <taxon>Aspergillus</taxon>
        <taxon>Aspergillus subgen. Nidulantes</taxon>
    </lineage>
</organism>
<keyword evidence="10" id="KW-1185">Reference proteome</keyword>
<reference evidence="10" key="1">
    <citation type="journal article" date="2017" name="Genome Biol.">
        <title>Comparative genomics reveals high biological diversity and specific adaptations in the industrially and medically important fungal genus Aspergillus.</title>
        <authorList>
            <person name="de Vries R.P."/>
            <person name="Riley R."/>
            <person name="Wiebenga A."/>
            <person name="Aguilar-Osorio G."/>
            <person name="Amillis S."/>
            <person name="Uchima C.A."/>
            <person name="Anderluh G."/>
            <person name="Asadollahi M."/>
            <person name="Askin M."/>
            <person name="Barry K."/>
            <person name="Battaglia E."/>
            <person name="Bayram O."/>
            <person name="Benocci T."/>
            <person name="Braus-Stromeyer S.A."/>
            <person name="Caldana C."/>
            <person name="Canovas D."/>
            <person name="Cerqueira G.C."/>
            <person name="Chen F."/>
            <person name="Chen W."/>
            <person name="Choi C."/>
            <person name="Clum A."/>
            <person name="Dos Santos R.A."/>
            <person name="Damasio A.R."/>
            <person name="Diallinas G."/>
            <person name="Emri T."/>
            <person name="Fekete E."/>
            <person name="Flipphi M."/>
            <person name="Freyberg S."/>
            <person name="Gallo A."/>
            <person name="Gournas C."/>
            <person name="Habgood R."/>
            <person name="Hainaut M."/>
            <person name="Harispe M.L."/>
            <person name="Henrissat B."/>
            <person name="Hilden K.S."/>
            <person name="Hope R."/>
            <person name="Hossain A."/>
            <person name="Karabika E."/>
            <person name="Karaffa L."/>
            <person name="Karanyi Z."/>
            <person name="Krasevec N."/>
            <person name="Kuo A."/>
            <person name="Kusch H."/>
            <person name="LaButti K."/>
            <person name="Lagendijk E.L."/>
            <person name="Lapidus A."/>
            <person name="Levasseur A."/>
            <person name="Lindquist E."/>
            <person name="Lipzen A."/>
            <person name="Logrieco A.F."/>
            <person name="MacCabe A."/>
            <person name="Maekelae M.R."/>
            <person name="Malavazi I."/>
            <person name="Melin P."/>
            <person name="Meyer V."/>
            <person name="Mielnichuk N."/>
            <person name="Miskei M."/>
            <person name="Molnar A.P."/>
            <person name="Mule G."/>
            <person name="Ngan C.Y."/>
            <person name="Orejas M."/>
            <person name="Orosz E."/>
            <person name="Ouedraogo J.P."/>
            <person name="Overkamp K.M."/>
            <person name="Park H.-S."/>
            <person name="Perrone G."/>
            <person name="Piumi F."/>
            <person name="Punt P.J."/>
            <person name="Ram A.F."/>
            <person name="Ramon A."/>
            <person name="Rauscher S."/>
            <person name="Record E."/>
            <person name="Riano-Pachon D.M."/>
            <person name="Robert V."/>
            <person name="Roehrig J."/>
            <person name="Ruller R."/>
            <person name="Salamov A."/>
            <person name="Salih N.S."/>
            <person name="Samson R.A."/>
            <person name="Sandor E."/>
            <person name="Sanguinetti M."/>
            <person name="Schuetze T."/>
            <person name="Sepcic K."/>
            <person name="Shelest E."/>
            <person name="Sherlock G."/>
            <person name="Sophianopoulou V."/>
            <person name="Squina F.M."/>
            <person name="Sun H."/>
            <person name="Susca A."/>
            <person name="Todd R.B."/>
            <person name="Tsang A."/>
            <person name="Unkles S.E."/>
            <person name="van de Wiele N."/>
            <person name="van Rossen-Uffink D."/>
            <person name="Oliveira J.V."/>
            <person name="Vesth T.C."/>
            <person name="Visser J."/>
            <person name="Yu J.-H."/>
            <person name="Zhou M."/>
            <person name="Andersen M.R."/>
            <person name="Archer D.B."/>
            <person name="Baker S.E."/>
            <person name="Benoit I."/>
            <person name="Brakhage A.A."/>
            <person name="Braus G.H."/>
            <person name="Fischer R."/>
            <person name="Frisvad J.C."/>
            <person name="Goldman G.H."/>
            <person name="Houbraken J."/>
            <person name="Oakley B."/>
            <person name="Pocsi I."/>
            <person name="Scazzocchio C."/>
            <person name="Seiboth B."/>
            <person name="vanKuyk P.A."/>
            <person name="Wortman J."/>
            <person name="Dyer P.S."/>
            <person name="Grigoriev I.V."/>
        </authorList>
    </citation>
    <scope>NUCLEOTIDE SEQUENCE [LARGE SCALE GENOMIC DNA]</scope>
    <source>
        <strain evidence="10">CBS 593.65</strain>
    </source>
</reference>
<dbReference type="InterPro" id="IPR052337">
    <property type="entry name" value="SAT4-like"/>
</dbReference>
<evidence type="ECO:0000256" key="4">
    <source>
        <dbReference type="ARBA" id="ARBA00023136"/>
    </source>
</evidence>
<dbReference type="GO" id="GO:0016020">
    <property type="term" value="C:membrane"/>
    <property type="evidence" value="ECO:0007669"/>
    <property type="project" value="UniProtKB-SubCell"/>
</dbReference>
<accession>A0A1L9TLA2</accession>
<dbReference type="Proteomes" id="UP000184356">
    <property type="component" value="Unassembled WGS sequence"/>
</dbReference>
<dbReference type="OrthoDB" id="4502802at2759"/>
<protein>
    <recommendedName>
        <fullName evidence="8">Rhodopsin domain-containing protein</fullName>
    </recommendedName>
</protein>
<name>A0A1L9TLA2_9EURO</name>
<feature type="domain" description="Rhodopsin" evidence="8">
    <location>
        <begin position="25"/>
        <end position="268"/>
    </location>
</feature>